<comment type="subcellular location">
    <subcellularLocation>
        <location evidence="8 9">Cytoplasm</location>
    </subcellularLocation>
</comment>
<dbReference type="UniPathway" id="UPA00138"/>
<comment type="pathway">
    <text evidence="2">Carbohydrate metabolism; erythritol degradation.</text>
</comment>
<dbReference type="HAMAP" id="MF_00147_B">
    <property type="entry name" value="TIM_B"/>
    <property type="match status" value="1"/>
</dbReference>
<feature type="binding site" evidence="8">
    <location>
        <position position="171"/>
    </location>
    <ligand>
        <name>substrate</name>
    </ligand>
</feature>
<proteinExistence type="inferred from homology"/>
<comment type="subunit">
    <text evidence="8 9">Homodimer.</text>
</comment>
<feature type="active site" description="Proton acceptor" evidence="8">
    <location>
        <position position="165"/>
    </location>
</feature>
<dbReference type="InterPro" id="IPR035990">
    <property type="entry name" value="TIM_sf"/>
</dbReference>
<dbReference type="OrthoDB" id="9809429at2"/>
<dbReference type="AlphaFoldDB" id="A0A6M4MK61"/>
<dbReference type="InterPro" id="IPR013785">
    <property type="entry name" value="Aldolase_TIM"/>
</dbReference>
<evidence type="ECO:0000256" key="7">
    <source>
        <dbReference type="ARBA" id="ARBA00023235"/>
    </source>
</evidence>
<feature type="binding site" evidence="8">
    <location>
        <begin position="13"/>
        <end position="15"/>
    </location>
    <ligand>
        <name>substrate</name>
    </ligand>
</feature>
<dbReference type="PANTHER" id="PTHR21139:SF42">
    <property type="entry name" value="TRIOSEPHOSPHATE ISOMERASE"/>
    <property type="match status" value="1"/>
</dbReference>
<evidence type="ECO:0000256" key="8">
    <source>
        <dbReference type="HAMAP-Rule" id="MF_00147"/>
    </source>
</evidence>
<name>A0A6M4MK61_9ALTE</name>
<sequence>MNKVKRKPLVAANWKMNGDRALVEVFTNALNQKCFSGLDVVLCPPFPYLSLFNAETFSIGGQDISHLKNGAHTGDVSVAMLQEMNCKYVIVGHSERREHHGETNEIVAEKAHRAVSEGLIPIICVGESLEVRKEGFVERFITEQLQAVVSVMSADILQQCVIAYEPIWAIGSGETATPEQAQEVHAFIRGFLADYDEAMASRVRIIYGGSAKPSNATELFKQTDVDGGLIGGASLNTDDFIAICQAAI</sequence>
<keyword evidence="7 8" id="KW-0413">Isomerase</keyword>
<reference evidence="10 11" key="2">
    <citation type="submission" date="2020-04" db="EMBL/GenBank/DDBJ databases">
        <title>Complete genome sequence of Alteromonas pelagimontana 5.12T.</title>
        <authorList>
            <person name="Sinha R.K."/>
            <person name="Krishnan K.P."/>
            <person name="Kurian J.P."/>
        </authorList>
    </citation>
    <scope>NUCLEOTIDE SEQUENCE [LARGE SCALE GENOMIC DNA]</scope>
    <source>
        <strain evidence="10 11">5.12</strain>
    </source>
</reference>
<dbReference type="PANTHER" id="PTHR21139">
    <property type="entry name" value="TRIOSEPHOSPHATE ISOMERASE"/>
    <property type="match status" value="1"/>
</dbReference>
<evidence type="ECO:0000256" key="2">
    <source>
        <dbReference type="ARBA" id="ARBA00004939"/>
    </source>
</evidence>
<dbReference type="Gene3D" id="3.20.20.70">
    <property type="entry name" value="Aldolase class I"/>
    <property type="match status" value="1"/>
</dbReference>
<dbReference type="InterPro" id="IPR000652">
    <property type="entry name" value="Triosephosphate_isomerase"/>
</dbReference>
<evidence type="ECO:0000256" key="1">
    <source>
        <dbReference type="ARBA" id="ARBA00004680"/>
    </source>
</evidence>
<dbReference type="GO" id="GO:0006094">
    <property type="term" value="P:gluconeogenesis"/>
    <property type="evidence" value="ECO:0007669"/>
    <property type="project" value="UniProtKB-UniRule"/>
</dbReference>
<comment type="function">
    <text evidence="8">Involved in the gluconeogenesis. Catalyzes stereospecifically the conversion of dihydroxyacetone phosphate (DHAP) to D-glyceraldehyde-3-phosphate (G3P).</text>
</comment>
<evidence type="ECO:0000256" key="4">
    <source>
        <dbReference type="ARBA" id="ARBA00022432"/>
    </source>
</evidence>
<dbReference type="RefSeq" id="WP_075609540.1">
    <property type="nucleotide sequence ID" value="NZ_CP052766.1"/>
</dbReference>
<dbReference type="Proteomes" id="UP000219285">
    <property type="component" value="Chromosome"/>
</dbReference>
<feature type="binding site" evidence="8">
    <location>
        <position position="210"/>
    </location>
    <ligand>
        <name>substrate</name>
    </ligand>
</feature>
<accession>A0A6M4MK61</accession>
<evidence type="ECO:0000256" key="5">
    <source>
        <dbReference type="ARBA" id="ARBA00022490"/>
    </source>
</evidence>
<dbReference type="KEGG" id="apel:CA267_017795"/>
<dbReference type="PROSITE" id="PS00171">
    <property type="entry name" value="TIM_1"/>
    <property type="match status" value="1"/>
</dbReference>
<dbReference type="FunFam" id="3.20.20.70:FF:000016">
    <property type="entry name" value="Triosephosphate isomerase"/>
    <property type="match status" value="1"/>
</dbReference>
<evidence type="ECO:0000256" key="6">
    <source>
        <dbReference type="ARBA" id="ARBA00023152"/>
    </source>
</evidence>
<comment type="similarity">
    <text evidence="3 8 9">Belongs to the triosephosphate isomerase family.</text>
</comment>
<comment type="catalytic activity">
    <reaction evidence="8 9">
        <text>D-glyceraldehyde 3-phosphate = dihydroxyacetone phosphate</text>
        <dbReference type="Rhea" id="RHEA:18585"/>
        <dbReference type="ChEBI" id="CHEBI:57642"/>
        <dbReference type="ChEBI" id="CHEBI:59776"/>
        <dbReference type="EC" id="5.3.1.1"/>
    </reaction>
</comment>
<feature type="active site" description="Electrophile" evidence="8">
    <location>
        <position position="93"/>
    </location>
</feature>
<dbReference type="InterPro" id="IPR022896">
    <property type="entry name" value="TrioseP_Isoase_bac/euk"/>
</dbReference>
<dbReference type="GO" id="GO:0046166">
    <property type="term" value="P:glyceraldehyde-3-phosphate biosynthetic process"/>
    <property type="evidence" value="ECO:0007669"/>
    <property type="project" value="TreeGrafter"/>
</dbReference>
<comment type="pathway">
    <text evidence="1 8 9">Carbohydrate degradation; glycolysis; D-glyceraldehyde 3-phosphate from glycerone phosphate: step 1/1.</text>
</comment>
<dbReference type="UniPathway" id="UPA00109">
    <property type="reaction ID" value="UER00189"/>
</dbReference>
<dbReference type="NCBIfam" id="TIGR00419">
    <property type="entry name" value="tim"/>
    <property type="match status" value="1"/>
</dbReference>
<gene>
    <name evidence="8" type="primary">tpiA</name>
    <name evidence="10" type="ORF">CA267_017795</name>
</gene>
<evidence type="ECO:0000256" key="3">
    <source>
        <dbReference type="ARBA" id="ARBA00007422"/>
    </source>
</evidence>
<keyword evidence="6 8" id="KW-0324">Glycolysis</keyword>
<dbReference type="SUPFAM" id="SSF51351">
    <property type="entry name" value="Triosephosphate isomerase (TIM)"/>
    <property type="match status" value="1"/>
</dbReference>
<evidence type="ECO:0000256" key="9">
    <source>
        <dbReference type="RuleBase" id="RU363013"/>
    </source>
</evidence>
<dbReference type="GO" id="GO:0006096">
    <property type="term" value="P:glycolytic process"/>
    <property type="evidence" value="ECO:0007669"/>
    <property type="project" value="UniProtKB-UniRule"/>
</dbReference>
<dbReference type="CDD" id="cd00311">
    <property type="entry name" value="TIM"/>
    <property type="match status" value="1"/>
</dbReference>
<dbReference type="GO" id="GO:0004807">
    <property type="term" value="F:triose-phosphate isomerase activity"/>
    <property type="evidence" value="ECO:0007669"/>
    <property type="project" value="UniProtKB-UniRule"/>
</dbReference>
<keyword evidence="5 8" id="KW-0963">Cytoplasm</keyword>
<evidence type="ECO:0000313" key="11">
    <source>
        <dbReference type="Proteomes" id="UP000219285"/>
    </source>
</evidence>
<dbReference type="InterPro" id="IPR020861">
    <property type="entry name" value="Triosephosphate_isomerase_AS"/>
</dbReference>
<reference evidence="11" key="1">
    <citation type="submission" date="2014-12" db="EMBL/GenBank/DDBJ databases">
        <title>Complete genome sequence of a multi-drug resistant Klebsiella pneumoniae.</title>
        <authorList>
            <person name="Hua X."/>
            <person name="Chen Q."/>
            <person name="Li X."/>
            <person name="Feng Y."/>
            <person name="Ruan Z."/>
            <person name="Yu Y."/>
        </authorList>
    </citation>
    <scope>NUCLEOTIDE SEQUENCE [LARGE SCALE GENOMIC DNA]</scope>
    <source>
        <strain evidence="11">5.12</strain>
    </source>
</reference>
<dbReference type="EMBL" id="CP052766">
    <property type="protein sequence ID" value="QJR82476.1"/>
    <property type="molecule type" value="Genomic_DNA"/>
</dbReference>
<dbReference type="PROSITE" id="PS51440">
    <property type="entry name" value="TIM_2"/>
    <property type="match status" value="1"/>
</dbReference>
<protein>
    <recommendedName>
        <fullName evidence="8 9">Triosephosphate isomerase</fullName>
        <shortName evidence="8">TIM</shortName>
        <shortName evidence="8">TPI</shortName>
        <ecNumber evidence="8 9">5.3.1.1</ecNumber>
    </recommendedName>
    <alternativeName>
        <fullName evidence="8">Triose-phosphate isomerase</fullName>
    </alternativeName>
</protein>
<feature type="binding site" evidence="8">
    <location>
        <begin position="231"/>
        <end position="232"/>
    </location>
    <ligand>
        <name>substrate</name>
    </ligand>
</feature>
<evidence type="ECO:0000313" key="10">
    <source>
        <dbReference type="EMBL" id="QJR82476.1"/>
    </source>
</evidence>
<comment type="pathway">
    <text evidence="8 9">Carbohydrate biosynthesis; gluconeogenesis.</text>
</comment>
<dbReference type="GO" id="GO:0019563">
    <property type="term" value="P:glycerol catabolic process"/>
    <property type="evidence" value="ECO:0007669"/>
    <property type="project" value="TreeGrafter"/>
</dbReference>
<keyword evidence="11" id="KW-1185">Reference proteome</keyword>
<dbReference type="Pfam" id="PF00121">
    <property type="entry name" value="TIM"/>
    <property type="match status" value="1"/>
</dbReference>
<dbReference type="EC" id="5.3.1.1" evidence="8 9"/>
<dbReference type="GO" id="GO:0005829">
    <property type="term" value="C:cytosol"/>
    <property type="evidence" value="ECO:0007669"/>
    <property type="project" value="TreeGrafter"/>
</dbReference>
<keyword evidence="4 8" id="KW-0312">Gluconeogenesis</keyword>
<organism evidence="10 11">
    <name type="scientific">Alteromonas pelagimontana</name>
    <dbReference type="NCBI Taxonomy" id="1858656"/>
    <lineage>
        <taxon>Bacteria</taxon>
        <taxon>Pseudomonadati</taxon>
        <taxon>Pseudomonadota</taxon>
        <taxon>Gammaproteobacteria</taxon>
        <taxon>Alteromonadales</taxon>
        <taxon>Alteromonadaceae</taxon>
        <taxon>Alteromonas/Salinimonas group</taxon>
        <taxon>Alteromonas</taxon>
    </lineage>
</organism>